<dbReference type="EMBL" id="UXUI01007524">
    <property type="protein sequence ID" value="VDD88021.1"/>
    <property type="molecule type" value="Genomic_DNA"/>
</dbReference>
<dbReference type="Proteomes" id="UP000274131">
    <property type="component" value="Unassembled WGS sequence"/>
</dbReference>
<keyword evidence="2" id="KW-1185">Reference proteome</keyword>
<proteinExistence type="predicted"/>
<reference evidence="1 2" key="2">
    <citation type="submission" date="2018-10" db="EMBL/GenBank/DDBJ databases">
        <authorList>
            <consortium name="Pathogen Informatics"/>
        </authorList>
    </citation>
    <scope>NUCLEOTIDE SEQUENCE [LARGE SCALE GENOMIC DNA]</scope>
</reference>
<evidence type="ECO:0000313" key="3">
    <source>
        <dbReference type="WBParaSite" id="EVEC_0000345601-mRNA-1"/>
    </source>
</evidence>
<sequence length="279" mass="30830">MESSSICEDKLELAARLLCMIHDVDRSFVIGVLCGRVTTSESYRPCEGLLSLQCEDQRECSPGNSANEYCSCVGNHCLGQDKREQNSVSDFWRKSKGLDSYSLSYSSTQRIASAIADTITIFQENSANSGKSTHGSMFTDSSKILSYIMQLSAAESQLKLALTEDACLKARLREDTDEDELENLGSFDDDSAMDVCFDESNSHDYDTSRSKEVTRRTRKNPFFVLTMDGIQNCFGGLLGGSPNYLPAGVSIDDLFCLCVTSDEFMSSVIPCKNPLFNRP</sequence>
<organism evidence="3">
    <name type="scientific">Enterobius vermicularis</name>
    <name type="common">Human pinworm</name>
    <dbReference type="NCBI Taxonomy" id="51028"/>
    <lineage>
        <taxon>Eukaryota</taxon>
        <taxon>Metazoa</taxon>
        <taxon>Ecdysozoa</taxon>
        <taxon>Nematoda</taxon>
        <taxon>Chromadorea</taxon>
        <taxon>Rhabditida</taxon>
        <taxon>Spirurina</taxon>
        <taxon>Oxyuridomorpha</taxon>
        <taxon>Oxyuroidea</taxon>
        <taxon>Oxyuridae</taxon>
        <taxon>Enterobius</taxon>
    </lineage>
</organism>
<protein>
    <submittedName>
        <fullName evidence="3">CFEM domain-containing protein</fullName>
    </submittedName>
</protein>
<gene>
    <name evidence="1" type="ORF">EVEC_LOCUS3164</name>
</gene>
<accession>A0A0N4V0K9</accession>
<name>A0A0N4V0K9_ENTVE</name>
<dbReference type="WBParaSite" id="EVEC_0000345601-mRNA-1">
    <property type="protein sequence ID" value="EVEC_0000345601-mRNA-1"/>
    <property type="gene ID" value="EVEC_0000345601"/>
</dbReference>
<reference evidence="3" key="1">
    <citation type="submission" date="2017-02" db="UniProtKB">
        <authorList>
            <consortium name="WormBaseParasite"/>
        </authorList>
    </citation>
    <scope>IDENTIFICATION</scope>
</reference>
<evidence type="ECO:0000313" key="1">
    <source>
        <dbReference type="EMBL" id="VDD88021.1"/>
    </source>
</evidence>
<dbReference type="AlphaFoldDB" id="A0A0N4V0K9"/>
<evidence type="ECO:0000313" key="2">
    <source>
        <dbReference type="Proteomes" id="UP000274131"/>
    </source>
</evidence>